<accession>A0AAP3ZZE7</accession>
<dbReference type="EMBL" id="JARVWT010000006">
    <property type="protein sequence ID" value="MDH2332471.1"/>
    <property type="molecule type" value="Genomic_DNA"/>
</dbReference>
<name>A0AAP3ZZE7_PAEPO</name>
<proteinExistence type="predicted"/>
<dbReference type="RefSeq" id="WP_279834836.1">
    <property type="nucleotide sequence ID" value="NZ_JARVWT010000006.1"/>
</dbReference>
<organism evidence="1 2">
    <name type="scientific">Paenibacillus polymyxa</name>
    <name type="common">Bacillus polymyxa</name>
    <dbReference type="NCBI Taxonomy" id="1406"/>
    <lineage>
        <taxon>Bacteria</taxon>
        <taxon>Bacillati</taxon>
        <taxon>Bacillota</taxon>
        <taxon>Bacilli</taxon>
        <taxon>Bacillales</taxon>
        <taxon>Paenibacillaceae</taxon>
        <taxon>Paenibacillus</taxon>
    </lineage>
</organism>
<evidence type="ECO:0000313" key="2">
    <source>
        <dbReference type="Proteomes" id="UP001229409"/>
    </source>
</evidence>
<sequence length="50" mass="5913">MSSVIMCEMLRTFRLHPFLRHASEFDDLTDAELRKIDELMRMVPTKRGST</sequence>
<evidence type="ECO:0000313" key="1">
    <source>
        <dbReference type="EMBL" id="MDH2332471.1"/>
    </source>
</evidence>
<dbReference type="AlphaFoldDB" id="A0AAP3ZZE7"/>
<gene>
    <name evidence="1" type="ORF">QDS18_16550</name>
</gene>
<dbReference type="Proteomes" id="UP001229409">
    <property type="component" value="Unassembled WGS sequence"/>
</dbReference>
<protein>
    <submittedName>
        <fullName evidence="1">Uncharacterized protein</fullName>
    </submittedName>
</protein>
<reference evidence="1" key="1">
    <citation type="submission" date="2023-04" db="EMBL/GenBank/DDBJ databases">
        <title>Uncovering the Secrets of Slow-Growing Bacteria in Tropical Savanna Soil through Cultivation and Genomic Analysis.</title>
        <authorList>
            <person name="Goncalves O.S."/>
            <person name="Santana M.F."/>
        </authorList>
    </citation>
    <scope>NUCLEOTIDE SEQUENCE</scope>
    <source>
        <strain evidence="1">ANTI</strain>
    </source>
</reference>
<comment type="caution">
    <text evidence="1">The sequence shown here is derived from an EMBL/GenBank/DDBJ whole genome shotgun (WGS) entry which is preliminary data.</text>
</comment>